<keyword evidence="2" id="KW-1185">Reference proteome</keyword>
<evidence type="ECO:0000313" key="2">
    <source>
        <dbReference type="Proteomes" id="UP000768646"/>
    </source>
</evidence>
<name>A0ACB7CBF6_9ASCO</name>
<sequence length="521" mass="62696">MNNTKNNKIAKNHIKEWDKENNKNKQVFFQKNINDRNKNENQHELQHKEQIIFSNKLENKKNIFFKDNIKSLNHMKKISLTHLFNFSYPQSTYNSQLSMHSNYRNTKKRKKSEHNYHSKGKEHFINSNYRFIVNPYENYRLQMLDPDVPIPWKNIFQILISRLMQHTTCSICLEEDSIAPRMTKCGHIFCLHCIISYFESKNKESDKHIKYIKCPICFDTVYIADLKPIRWYDNISPELPIEGKEIRLHLFIRKHGYFSAFPCENVSKSMDEEDIPWYFEPDVLDYSRIMKASENYMIKEMNDEIKQLQRIKEDKKTDIELIDGSIDKTIYYIQQSILSFEKISNDYENFHTERTSIEPETNTEKSLQKMFKELHLQDDVLEASTESSHNNIQKNNSYLFYRPQIITHYYLSILDIKILKTAFGDYTLFPLNIIARVENISTGHIVDDELRRRTKYLSHLPYGCEISFLECDWSNIIDESILQKFDHEINKRRQKKREKIIKEEKDSRKAYFREKEQYKII</sequence>
<evidence type="ECO:0000313" key="1">
    <source>
        <dbReference type="EMBL" id="KAG4304387.1"/>
    </source>
</evidence>
<dbReference type="EMBL" id="JABTEG010000008">
    <property type="protein sequence ID" value="KAG4304387.1"/>
    <property type="molecule type" value="Genomic_DNA"/>
</dbReference>
<comment type="caution">
    <text evidence="1">The sequence shown here is derived from an EMBL/GenBank/DDBJ whole genome shotgun (WGS) entry which is preliminary data.</text>
</comment>
<dbReference type="Proteomes" id="UP000768646">
    <property type="component" value="Unassembled WGS sequence"/>
</dbReference>
<organism evidence="1 2">
    <name type="scientific">Pneumocystis oryctolagi</name>
    <dbReference type="NCBI Taxonomy" id="42067"/>
    <lineage>
        <taxon>Eukaryota</taxon>
        <taxon>Fungi</taxon>
        <taxon>Dikarya</taxon>
        <taxon>Ascomycota</taxon>
        <taxon>Taphrinomycotina</taxon>
        <taxon>Pneumocystomycetes</taxon>
        <taxon>Pneumocystaceae</taxon>
        <taxon>Pneumocystis</taxon>
    </lineage>
</organism>
<protein>
    <submittedName>
        <fullName evidence="1">Uncharacterized protein</fullName>
    </submittedName>
</protein>
<reference evidence="1 2" key="1">
    <citation type="journal article" date="2021" name="Commun. Biol.">
        <title>Genomic insights into the host specific adaptation of the Pneumocystis genus.</title>
        <authorList>
            <person name="Cisse O.H."/>
            <person name="Ma L."/>
            <person name="Dekker J.P."/>
            <person name="Khil P.P."/>
            <person name="Youn J.-H."/>
            <person name="Brenchley J.M."/>
            <person name="Blair R."/>
            <person name="Pahar B."/>
            <person name="Chabe M."/>
            <person name="Van Rompay K.K.A."/>
            <person name="Keesler R."/>
            <person name="Sukura A."/>
            <person name="Hirsch V."/>
            <person name="Kutty G."/>
            <person name="Liu Y."/>
            <person name="Peng L."/>
            <person name="Chen J."/>
            <person name="Song J."/>
            <person name="Weissenbacher-Lang C."/>
            <person name="Xu J."/>
            <person name="Upham N.S."/>
            <person name="Stajich J.E."/>
            <person name="Cuomo C.A."/>
            <person name="Cushion M.T."/>
            <person name="Kovacs J.A."/>
        </authorList>
    </citation>
    <scope>NUCLEOTIDE SEQUENCE [LARGE SCALE GENOMIC DNA]</scope>
    <source>
        <strain evidence="1 2">RABM</strain>
    </source>
</reference>
<gene>
    <name evidence="1" type="ORF">PORY_002097</name>
</gene>
<accession>A0ACB7CBF6</accession>
<proteinExistence type="predicted"/>